<evidence type="ECO:0000256" key="1">
    <source>
        <dbReference type="SAM" id="Phobius"/>
    </source>
</evidence>
<dbReference type="HOGENOM" id="CLU_2828797_0_0_9"/>
<keyword evidence="1" id="KW-1133">Transmembrane helix</keyword>
<reference evidence="2 3" key="1">
    <citation type="submission" date="2011-10" db="EMBL/GenBank/DDBJ databases">
        <title>Whole genome sequence of Selenomonas ruminantium subsp. lactilytica TAM6421.</title>
        <authorList>
            <person name="Oguchi A."/>
            <person name="Ankai A."/>
            <person name="Kaneko J."/>
            <person name="Yamada-Narita S."/>
            <person name="Fukui S."/>
            <person name="Takahashi M."/>
            <person name="Onodera T."/>
            <person name="Kojima S."/>
            <person name="Fushimi T."/>
            <person name="Abe N."/>
            <person name="Kamio Y."/>
            <person name="Yamazaki S."/>
            <person name="Fujita N."/>
        </authorList>
    </citation>
    <scope>NUCLEOTIDE SEQUENCE [LARGE SCALE GENOMIC DNA]</scope>
    <source>
        <strain evidence="3">NBRC 103574 / TAM6421</strain>
    </source>
</reference>
<accession>I0GQF5</accession>
<keyword evidence="1" id="KW-0472">Membrane</keyword>
<dbReference type="AlphaFoldDB" id="I0GQF5"/>
<dbReference type="Proteomes" id="UP000007887">
    <property type="component" value="Chromosome"/>
</dbReference>
<organism evidence="2 3">
    <name type="scientific">Selenomonas ruminantium subsp. lactilytica (strain NBRC 103574 / TAM6421)</name>
    <dbReference type="NCBI Taxonomy" id="927704"/>
    <lineage>
        <taxon>Bacteria</taxon>
        <taxon>Bacillati</taxon>
        <taxon>Bacillota</taxon>
        <taxon>Negativicutes</taxon>
        <taxon>Selenomonadales</taxon>
        <taxon>Selenomonadaceae</taxon>
        <taxon>Selenomonas</taxon>
    </lineage>
</organism>
<name>I0GQF5_SELRL</name>
<dbReference type="PATRIC" id="fig|927704.6.peg.1322"/>
<protein>
    <submittedName>
        <fullName evidence="2">Uncharacterized protein</fullName>
    </submittedName>
</protein>
<keyword evidence="1" id="KW-0812">Transmembrane</keyword>
<sequence>MLLVGIIGGWIAVNILMTTALGVAIIRMKRLDNLIRLNLEAQNSLEELLIKLLRNGRAEDVNESKE</sequence>
<evidence type="ECO:0000313" key="3">
    <source>
        <dbReference type="Proteomes" id="UP000007887"/>
    </source>
</evidence>
<feature type="transmembrane region" description="Helical" evidence="1">
    <location>
        <begin position="6"/>
        <end position="26"/>
    </location>
</feature>
<proteinExistence type="predicted"/>
<evidence type="ECO:0000313" key="2">
    <source>
        <dbReference type="EMBL" id="BAL82992.1"/>
    </source>
</evidence>
<dbReference type="KEGG" id="sri:SELR_12840"/>
<gene>
    <name evidence="2" type="ordered locus">SELR_12840</name>
</gene>
<dbReference type="EMBL" id="AP012292">
    <property type="protein sequence ID" value="BAL82992.1"/>
    <property type="molecule type" value="Genomic_DNA"/>
</dbReference>